<keyword evidence="3" id="KW-1133">Transmembrane helix</keyword>
<organism evidence="4 5">
    <name type="scientific">Marinobacterium stanieri</name>
    <dbReference type="NCBI Taxonomy" id="49186"/>
    <lineage>
        <taxon>Bacteria</taxon>
        <taxon>Pseudomonadati</taxon>
        <taxon>Pseudomonadota</taxon>
        <taxon>Gammaproteobacteria</taxon>
        <taxon>Oceanospirillales</taxon>
        <taxon>Oceanospirillaceae</taxon>
        <taxon>Marinobacterium</taxon>
    </lineage>
</organism>
<reference evidence="4 5" key="1">
    <citation type="submission" date="2017-01" db="EMBL/GenBank/DDBJ databases">
        <authorList>
            <person name="Mah S.A."/>
            <person name="Swanson W.J."/>
            <person name="Moy G.W."/>
            <person name="Vacquier V.D."/>
        </authorList>
    </citation>
    <scope>NUCLEOTIDE SEQUENCE [LARGE SCALE GENOMIC DNA]</scope>
    <source>
        <strain evidence="4 5">DSM 7027</strain>
    </source>
</reference>
<name>A0A1N6VXG9_9GAMM</name>
<evidence type="ECO:0000256" key="1">
    <source>
        <dbReference type="SAM" id="Coils"/>
    </source>
</evidence>
<dbReference type="Proteomes" id="UP000186895">
    <property type="component" value="Unassembled WGS sequence"/>
</dbReference>
<gene>
    <name evidence="4" type="ORF">SAMN05421647_109181</name>
</gene>
<dbReference type="PANTHER" id="PTHR38043:SF1">
    <property type="entry name" value="PROTEIN HEMX"/>
    <property type="match status" value="1"/>
</dbReference>
<sequence length="430" mass="47236">MKDKRNDQQDKDTNSSLPEDTTPDTASAQDSENASATDAPAPESKPDAATDKAATEAAEPAKAETTPPPAAEPAKAESQPEQPARQGATWPGKLALALSLVALGGGGYLFWEGWQLKQSSSQQQSQISQQVETALANGRADTAETLASVSQQLGQLQAQAEADKANIDQLQDRLTRSIQQVTATAEVSRKDWLMAEVEYLLRLANQRVLMEQTANGALNLLKSADQILRETDDVTLYDVRKALAEDIAALEAVPKLDSEGMFLKLSALNRQVDNLRVTPITDKRKLPSLLEDITPESVEETWGQDIKASWNQAVDKFEQLIVIQHHDEPVKPLMSPEQTFFLQQNLHLMLEQAQMALLQRKQQAYDASLEKAHTWIGTHFDAEDANTQALLRGLTELQGINVAPELPDISGSLTTLKAYLQQMQKLREEG</sequence>
<feature type="compositionally biased region" description="Low complexity" evidence="2">
    <location>
        <begin position="72"/>
        <end position="84"/>
    </location>
</feature>
<feature type="compositionally biased region" description="Polar residues" evidence="2">
    <location>
        <begin position="14"/>
        <end position="36"/>
    </location>
</feature>
<dbReference type="EMBL" id="FTMN01000009">
    <property type="protein sequence ID" value="SIQ82520.1"/>
    <property type="molecule type" value="Genomic_DNA"/>
</dbReference>
<dbReference type="GO" id="GO:0008168">
    <property type="term" value="F:methyltransferase activity"/>
    <property type="evidence" value="ECO:0007669"/>
    <property type="project" value="UniProtKB-KW"/>
</dbReference>
<feature type="compositionally biased region" description="Basic and acidic residues" evidence="2">
    <location>
        <begin position="1"/>
        <end position="13"/>
    </location>
</feature>
<keyword evidence="1" id="KW-0175">Coiled coil</keyword>
<dbReference type="RefSeq" id="WP_076464988.1">
    <property type="nucleotide sequence ID" value="NZ_FTMN01000009.1"/>
</dbReference>
<dbReference type="GO" id="GO:0032259">
    <property type="term" value="P:methylation"/>
    <property type="evidence" value="ECO:0007669"/>
    <property type="project" value="UniProtKB-KW"/>
</dbReference>
<feature type="region of interest" description="Disordered" evidence="2">
    <location>
        <begin position="1"/>
        <end position="88"/>
    </location>
</feature>
<dbReference type="STRING" id="49186.SAMN05421647_109181"/>
<protein>
    <submittedName>
        <fullName evidence="4">Uroporphyrin-3 C-methyltransferase</fullName>
    </submittedName>
</protein>
<dbReference type="InterPro" id="IPR007470">
    <property type="entry name" value="HemX"/>
</dbReference>
<keyword evidence="3" id="KW-0472">Membrane</keyword>
<proteinExistence type="predicted"/>
<evidence type="ECO:0000313" key="4">
    <source>
        <dbReference type="EMBL" id="SIQ82520.1"/>
    </source>
</evidence>
<feature type="transmembrane region" description="Helical" evidence="3">
    <location>
        <begin position="94"/>
        <end position="111"/>
    </location>
</feature>
<dbReference type="PANTHER" id="PTHR38043">
    <property type="entry name" value="PROTEIN HEMX"/>
    <property type="match status" value="1"/>
</dbReference>
<evidence type="ECO:0000313" key="5">
    <source>
        <dbReference type="Proteomes" id="UP000186895"/>
    </source>
</evidence>
<feature type="coiled-coil region" evidence="1">
    <location>
        <begin position="146"/>
        <end position="180"/>
    </location>
</feature>
<evidence type="ECO:0000256" key="2">
    <source>
        <dbReference type="SAM" id="MobiDB-lite"/>
    </source>
</evidence>
<evidence type="ECO:0000256" key="3">
    <source>
        <dbReference type="SAM" id="Phobius"/>
    </source>
</evidence>
<dbReference type="Pfam" id="PF04375">
    <property type="entry name" value="HemX"/>
    <property type="match status" value="1"/>
</dbReference>
<keyword evidence="4" id="KW-0489">Methyltransferase</keyword>
<keyword evidence="5" id="KW-1185">Reference proteome</keyword>
<keyword evidence="4" id="KW-0808">Transferase</keyword>
<dbReference type="eggNOG" id="COG2959">
    <property type="taxonomic scope" value="Bacteria"/>
</dbReference>
<dbReference type="AlphaFoldDB" id="A0A1N6VXG9"/>
<feature type="compositionally biased region" description="Basic and acidic residues" evidence="2">
    <location>
        <begin position="44"/>
        <end position="62"/>
    </location>
</feature>
<accession>A0A1N6VXG9</accession>
<keyword evidence="3" id="KW-0812">Transmembrane</keyword>